<dbReference type="PANTHER" id="PTHR10745">
    <property type="entry name" value="GLYCYL-TRNA SYNTHETASE/DNA POLYMERASE SUBUNIT GAMMA-2"/>
    <property type="match status" value="1"/>
</dbReference>
<dbReference type="Pfam" id="PF03129">
    <property type="entry name" value="HGTP_anticodon"/>
    <property type="match status" value="1"/>
</dbReference>
<evidence type="ECO:0000256" key="8">
    <source>
        <dbReference type="HAMAP-Rule" id="MF_00253"/>
    </source>
</evidence>
<dbReference type="InterPro" id="IPR002314">
    <property type="entry name" value="aa-tRNA-synt_IIb"/>
</dbReference>
<keyword evidence="7 8" id="KW-0030">Aminoacyl-tRNA synthetase</keyword>
<dbReference type="GO" id="GO:0005524">
    <property type="term" value="F:ATP binding"/>
    <property type="evidence" value="ECO:0007669"/>
    <property type="project" value="UniProtKB-UniRule"/>
</dbReference>
<dbReference type="InterPro" id="IPR033731">
    <property type="entry name" value="GlyRS-like_core"/>
</dbReference>
<dbReference type="PRINTS" id="PR01043">
    <property type="entry name" value="TRNASYNTHGLY"/>
</dbReference>
<dbReference type="InterPro" id="IPR036621">
    <property type="entry name" value="Anticodon-bd_dom_sf"/>
</dbReference>
<dbReference type="Gene3D" id="3.40.50.800">
    <property type="entry name" value="Anticodon-binding domain"/>
    <property type="match status" value="1"/>
</dbReference>
<evidence type="ECO:0000256" key="2">
    <source>
        <dbReference type="ARBA" id="ARBA00022490"/>
    </source>
</evidence>
<dbReference type="PROSITE" id="PS50862">
    <property type="entry name" value="AA_TRNA_LIGASE_II"/>
    <property type="match status" value="1"/>
</dbReference>
<dbReference type="PANTHER" id="PTHR10745:SF8">
    <property type="entry name" value="DNA POLYMERASE SUBUNIT GAMMA-2, MITOCHONDRIAL"/>
    <property type="match status" value="1"/>
</dbReference>
<dbReference type="GO" id="GO:0070062">
    <property type="term" value="C:extracellular exosome"/>
    <property type="evidence" value="ECO:0007669"/>
    <property type="project" value="UniProtKB-ARBA"/>
</dbReference>
<dbReference type="GO" id="GO:1990742">
    <property type="term" value="C:microvesicle"/>
    <property type="evidence" value="ECO:0007669"/>
    <property type="project" value="UniProtKB-ARBA"/>
</dbReference>
<feature type="binding site" evidence="8">
    <location>
        <begin position="295"/>
        <end position="296"/>
    </location>
    <ligand>
        <name>ATP</name>
        <dbReference type="ChEBI" id="CHEBI:30616"/>
    </ligand>
</feature>
<comment type="caution">
    <text evidence="10">The sequence shown here is derived from an EMBL/GenBank/DDBJ whole genome shotgun (WGS) entry which is preliminary data.</text>
</comment>
<evidence type="ECO:0000313" key="11">
    <source>
        <dbReference type="Proteomes" id="UP000178783"/>
    </source>
</evidence>
<dbReference type="EC" id="6.1.1.14" evidence="8"/>
<dbReference type="InterPro" id="IPR027031">
    <property type="entry name" value="Gly-tRNA_synthase/POLG2"/>
</dbReference>
<dbReference type="GO" id="GO:0006426">
    <property type="term" value="P:glycyl-tRNA aminoacylation"/>
    <property type="evidence" value="ECO:0007669"/>
    <property type="project" value="UniProtKB-UniRule"/>
</dbReference>
<comment type="subcellular location">
    <subcellularLocation>
        <location evidence="8">Cytoplasm</location>
    </subcellularLocation>
</comment>
<dbReference type="AlphaFoldDB" id="A0A1F5SBH3"/>
<proteinExistence type="inferred from homology"/>
<protein>
    <recommendedName>
        <fullName evidence="8">Glycine--tRNA ligase</fullName>
        <ecNumber evidence="8">6.1.1.14</ecNumber>
    </recommendedName>
    <alternativeName>
        <fullName evidence="8">Glycyl-tRNA synthetase</fullName>
        <shortName evidence="8">GlyRS</shortName>
    </alternativeName>
</protein>
<feature type="domain" description="Aminoacyl-transfer RNA synthetases class-II family profile" evidence="9">
    <location>
        <begin position="11"/>
        <end position="359"/>
    </location>
</feature>
<comment type="function">
    <text evidence="8">Catalyzes the attachment of glycine to tRNA(Gly).</text>
</comment>
<comment type="catalytic activity">
    <reaction evidence="8">
        <text>tRNA(Gly) + glycine + ATP = glycyl-tRNA(Gly) + AMP + diphosphate</text>
        <dbReference type="Rhea" id="RHEA:16013"/>
        <dbReference type="Rhea" id="RHEA-COMP:9664"/>
        <dbReference type="Rhea" id="RHEA-COMP:9683"/>
        <dbReference type="ChEBI" id="CHEBI:30616"/>
        <dbReference type="ChEBI" id="CHEBI:33019"/>
        <dbReference type="ChEBI" id="CHEBI:57305"/>
        <dbReference type="ChEBI" id="CHEBI:78442"/>
        <dbReference type="ChEBI" id="CHEBI:78522"/>
        <dbReference type="ChEBI" id="CHEBI:456215"/>
        <dbReference type="EC" id="6.1.1.14"/>
    </reaction>
</comment>
<accession>A0A1F5SBH3</accession>
<dbReference type="FunFam" id="3.40.50.800:FF:000002">
    <property type="entry name" value="Glycine--tRNA ligase"/>
    <property type="match status" value="1"/>
</dbReference>
<dbReference type="Gene3D" id="3.30.930.10">
    <property type="entry name" value="Bira Bifunctional Protein, Domain 2"/>
    <property type="match status" value="1"/>
</dbReference>
<organism evidence="10 11">
    <name type="scientific">Candidatus Falkowbacteria bacterium RIFCSPLOWO2_02_FULL_45_21</name>
    <dbReference type="NCBI Taxonomy" id="1797989"/>
    <lineage>
        <taxon>Bacteria</taxon>
        <taxon>Candidatus Falkowiibacteriota</taxon>
    </lineage>
</organism>
<evidence type="ECO:0000256" key="7">
    <source>
        <dbReference type="ARBA" id="ARBA00023146"/>
    </source>
</evidence>
<feature type="binding site" evidence="8">
    <location>
        <begin position="221"/>
        <end position="225"/>
    </location>
    <ligand>
        <name>substrate</name>
    </ligand>
</feature>
<evidence type="ECO:0000256" key="4">
    <source>
        <dbReference type="ARBA" id="ARBA00022741"/>
    </source>
</evidence>
<comment type="subunit">
    <text evidence="8">Homodimer.</text>
</comment>
<dbReference type="GO" id="GO:0015966">
    <property type="term" value="P:diadenosine tetraphosphate biosynthetic process"/>
    <property type="evidence" value="ECO:0007669"/>
    <property type="project" value="UniProtKB-ARBA"/>
</dbReference>
<sequence length="477" mass="55329">MSNNKNDVTMDKIVSLCKRRGFIFSGSEIYGGLANAWDYGPYGVELKNNIKQRWWRKFVLEREDMVGLDAAIIMNPETWKASGHLDNFSDPLVECKKCNSRFRSDELLRRAHLGKVQILPLDHELQRELLIKEKITCPICNSVSWSEPRQFNLMFKTFIGPAEKSSNIAYLRPETAQGIFVNFKNVMDTSRPKLPFGIGQIGKAFRNEITPGNFVFRTREFEQMEIEYFIAPPKKDKDWQAAFEMWRQEIINWMKELGLDVKHDIYELNVPDGERAHYSKKTIDFEYKFPFGQKELYGLVYRTDYDLKQHAEFSGADLSYTDDKGNKFTPHVIEPSLGVERTLLAALCAAYNEENLTQPHPSPGQGKIETRVVMKFPPWLAPVKIAVFPLLKNKPELVKKAKAVFDLLKKDYACEFDDNGNIGKRYRRQDEIGTPYCLTVDFDSLKNGDLTVRDRDTMKQERVKIEKLGEWFRGKLK</sequence>
<keyword evidence="5 8" id="KW-0067">ATP-binding</keyword>
<reference evidence="10 11" key="1">
    <citation type="journal article" date="2016" name="Nat. Commun.">
        <title>Thousands of microbial genomes shed light on interconnected biogeochemical processes in an aquifer system.</title>
        <authorList>
            <person name="Anantharaman K."/>
            <person name="Brown C.T."/>
            <person name="Hug L.A."/>
            <person name="Sharon I."/>
            <person name="Castelle C.J."/>
            <person name="Probst A.J."/>
            <person name="Thomas B.C."/>
            <person name="Singh A."/>
            <person name="Wilkins M.J."/>
            <person name="Karaoz U."/>
            <person name="Brodie E.L."/>
            <person name="Williams K.H."/>
            <person name="Hubbard S.S."/>
            <person name="Banfield J.F."/>
        </authorList>
    </citation>
    <scope>NUCLEOTIDE SEQUENCE [LARGE SCALE GENOMIC DNA]</scope>
</reference>
<comment type="similarity">
    <text evidence="1 8">Belongs to the class-II aminoacyl-tRNA synthetase family.</text>
</comment>
<keyword evidence="2 8" id="KW-0963">Cytoplasm</keyword>
<dbReference type="HAMAP" id="MF_00253_B">
    <property type="entry name" value="Gly_tRNA_synth_B"/>
    <property type="match status" value="1"/>
</dbReference>
<dbReference type="InterPro" id="IPR004154">
    <property type="entry name" value="Anticodon-bd"/>
</dbReference>
<feature type="binding site" evidence="8">
    <location>
        <position position="174"/>
    </location>
    <ligand>
        <name>substrate</name>
    </ligand>
</feature>
<dbReference type="GO" id="GO:0005737">
    <property type="term" value="C:cytoplasm"/>
    <property type="evidence" value="ECO:0007669"/>
    <property type="project" value="UniProtKB-SubCell"/>
</dbReference>
<evidence type="ECO:0000256" key="3">
    <source>
        <dbReference type="ARBA" id="ARBA00022598"/>
    </source>
</evidence>
<dbReference type="InterPro" id="IPR002315">
    <property type="entry name" value="tRNA-synt_gly"/>
</dbReference>
<feature type="binding site" evidence="8">
    <location>
        <position position="103"/>
    </location>
    <ligand>
        <name>substrate</name>
    </ligand>
</feature>
<dbReference type="STRING" id="1797989.A3H66_00430"/>
<keyword evidence="3 8" id="KW-0436">Ligase</keyword>
<feature type="binding site" evidence="8">
    <location>
        <begin position="334"/>
        <end position="338"/>
    </location>
    <ligand>
        <name>substrate</name>
    </ligand>
</feature>
<dbReference type="InterPro" id="IPR006195">
    <property type="entry name" value="aa-tRNA-synth_II"/>
</dbReference>
<evidence type="ECO:0000313" key="10">
    <source>
        <dbReference type="EMBL" id="OGF23912.1"/>
    </source>
</evidence>
<dbReference type="NCBIfam" id="TIGR00389">
    <property type="entry name" value="glyS_dimeric"/>
    <property type="match status" value="1"/>
</dbReference>
<feature type="binding site" evidence="8">
    <location>
        <begin position="216"/>
        <end position="221"/>
    </location>
    <ligand>
        <name>ATP</name>
        <dbReference type="ChEBI" id="CHEBI:30616"/>
    </ligand>
</feature>
<keyword evidence="4 8" id="KW-0547">Nucleotide-binding</keyword>
<dbReference type="SUPFAM" id="SSF55681">
    <property type="entry name" value="Class II aaRS and biotin synthetases"/>
    <property type="match status" value="1"/>
</dbReference>
<dbReference type="InterPro" id="IPR022961">
    <property type="entry name" value="Gly_tRNA_ligase_bac"/>
</dbReference>
<keyword evidence="6 8" id="KW-0648">Protein biosynthesis</keyword>
<gene>
    <name evidence="8" type="primary">glyQS</name>
    <name evidence="10" type="ORF">A3H66_00430</name>
</gene>
<name>A0A1F5SBH3_9BACT</name>
<dbReference type="CDD" id="cd00774">
    <property type="entry name" value="GlyRS-like_core"/>
    <property type="match status" value="1"/>
</dbReference>
<evidence type="ECO:0000259" key="9">
    <source>
        <dbReference type="PROSITE" id="PS50862"/>
    </source>
</evidence>
<evidence type="ECO:0000256" key="6">
    <source>
        <dbReference type="ARBA" id="ARBA00022917"/>
    </source>
</evidence>
<feature type="binding site" evidence="8">
    <location>
        <begin position="206"/>
        <end position="208"/>
    </location>
    <ligand>
        <name>ATP</name>
        <dbReference type="ChEBI" id="CHEBI:30616"/>
    </ligand>
</feature>
<dbReference type="NCBIfam" id="NF003211">
    <property type="entry name" value="PRK04173.1"/>
    <property type="match status" value="1"/>
</dbReference>
<dbReference type="Pfam" id="PF00587">
    <property type="entry name" value="tRNA-synt_2b"/>
    <property type="match status" value="1"/>
</dbReference>
<dbReference type="GO" id="GO:0004081">
    <property type="term" value="F:bis(5'-nucleosyl)-tetraphosphatase (asymmetrical) activity"/>
    <property type="evidence" value="ECO:0007669"/>
    <property type="project" value="UniProtKB-ARBA"/>
</dbReference>
<feature type="binding site" evidence="8">
    <location>
        <begin position="338"/>
        <end position="341"/>
    </location>
    <ligand>
        <name>ATP</name>
        <dbReference type="ChEBI" id="CHEBI:30616"/>
    </ligand>
</feature>
<dbReference type="SUPFAM" id="SSF52954">
    <property type="entry name" value="Class II aaRS ABD-related"/>
    <property type="match status" value="1"/>
</dbReference>
<dbReference type="Proteomes" id="UP000178783">
    <property type="component" value="Unassembled WGS sequence"/>
</dbReference>
<dbReference type="GO" id="GO:0004820">
    <property type="term" value="F:glycine-tRNA ligase activity"/>
    <property type="evidence" value="ECO:0007669"/>
    <property type="project" value="UniProtKB-UniRule"/>
</dbReference>
<evidence type="ECO:0000256" key="1">
    <source>
        <dbReference type="ARBA" id="ARBA00008226"/>
    </source>
</evidence>
<evidence type="ECO:0000256" key="5">
    <source>
        <dbReference type="ARBA" id="ARBA00022840"/>
    </source>
</evidence>
<dbReference type="InterPro" id="IPR045864">
    <property type="entry name" value="aa-tRNA-synth_II/BPL/LPL"/>
</dbReference>
<dbReference type="EMBL" id="MFFW01000045">
    <property type="protein sequence ID" value="OGF23912.1"/>
    <property type="molecule type" value="Genomic_DNA"/>
</dbReference>
<dbReference type="CDD" id="cd00858">
    <property type="entry name" value="GlyRS_anticodon"/>
    <property type="match status" value="1"/>
</dbReference>